<dbReference type="EMBL" id="ABVL01000002">
    <property type="protein sequence ID" value="EDY21621.1"/>
    <property type="molecule type" value="Genomic_DNA"/>
</dbReference>
<name>B4CW29_9BACT</name>
<dbReference type="STRING" id="497964.CfE428DRAFT_0866"/>
<reference evidence="1 2" key="1">
    <citation type="journal article" date="2011" name="J. Bacteriol.">
        <title>Genome sequence of Chthoniobacter flavus Ellin428, an aerobic heterotrophic soil bacterium.</title>
        <authorList>
            <person name="Kant R."/>
            <person name="van Passel M.W."/>
            <person name="Palva A."/>
            <person name="Lucas S."/>
            <person name="Lapidus A."/>
            <person name="Glavina Del Rio T."/>
            <person name="Dalin E."/>
            <person name="Tice H."/>
            <person name="Bruce D."/>
            <person name="Goodwin L."/>
            <person name="Pitluck S."/>
            <person name="Larimer F.W."/>
            <person name="Land M.L."/>
            <person name="Hauser L."/>
            <person name="Sangwan P."/>
            <person name="de Vos W.M."/>
            <person name="Janssen P.H."/>
            <person name="Smidt H."/>
        </authorList>
    </citation>
    <scope>NUCLEOTIDE SEQUENCE [LARGE SCALE GENOMIC DNA]</scope>
    <source>
        <strain evidence="1 2">Ellin428</strain>
    </source>
</reference>
<dbReference type="InterPro" id="IPR029044">
    <property type="entry name" value="Nucleotide-diphossugar_trans"/>
</dbReference>
<dbReference type="SUPFAM" id="SSF53448">
    <property type="entry name" value="Nucleotide-diphospho-sugar transferases"/>
    <property type="match status" value="1"/>
</dbReference>
<gene>
    <name evidence="1" type="ORF">CfE428DRAFT_0866</name>
</gene>
<accession>B4CW29</accession>
<evidence type="ECO:0000313" key="2">
    <source>
        <dbReference type="Proteomes" id="UP000005824"/>
    </source>
</evidence>
<protein>
    <submittedName>
        <fullName evidence="1">Uncharacterized protein</fullName>
    </submittedName>
</protein>
<dbReference type="eggNOG" id="COG1442">
    <property type="taxonomic scope" value="Bacteria"/>
</dbReference>
<organism evidence="1 2">
    <name type="scientific">Chthoniobacter flavus Ellin428</name>
    <dbReference type="NCBI Taxonomy" id="497964"/>
    <lineage>
        <taxon>Bacteria</taxon>
        <taxon>Pseudomonadati</taxon>
        <taxon>Verrucomicrobiota</taxon>
        <taxon>Spartobacteria</taxon>
        <taxon>Chthoniobacterales</taxon>
        <taxon>Chthoniobacteraceae</taxon>
        <taxon>Chthoniobacter</taxon>
    </lineage>
</organism>
<sequence>MTSPGRLWWLLRRDLKRGWEASHHEYKVLPRIADWSWPFWNDPPQSVPIHLLTGKNDWRLSAWMLASWHHFSERTWPIFIHDDGTLPEEARELLKKLFPKARIIERSEADAAMEPVLRPFPFCADYRKMHPLALKLFDVPHFTSGERFMLFDSDLLFFNYPREILDWVDSDASDCWFNEDVKEGALITAAEARAELNIKIWSRVNSGLCLLPKAAIDFDLCDRALAQTSILSGHVWRVEQTLLMLCATRHNRGGLLPHTYEVSLGKRSAENAISRHYVGAVRDRFYAEGLKRLNAIFFPVEQKES</sequence>
<comment type="caution">
    <text evidence="1">The sequence shown here is derived from an EMBL/GenBank/DDBJ whole genome shotgun (WGS) entry which is preliminary data.</text>
</comment>
<dbReference type="InParanoid" id="B4CW29"/>
<evidence type="ECO:0000313" key="1">
    <source>
        <dbReference type="EMBL" id="EDY21621.1"/>
    </source>
</evidence>
<proteinExistence type="predicted"/>
<keyword evidence="2" id="KW-1185">Reference proteome</keyword>
<dbReference type="AlphaFoldDB" id="B4CW29"/>
<dbReference type="Proteomes" id="UP000005824">
    <property type="component" value="Unassembled WGS sequence"/>
</dbReference>